<keyword evidence="3" id="KW-0418">Kinase</keyword>
<feature type="domain" description="Sulfatase-modifying factor enzyme-like" evidence="2">
    <location>
        <begin position="63"/>
        <end position="325"/>
    </location>
</feature>
<dbReference type="Pfam" id="PF03781">
    <property type="entry name" value="FGE-sulfatase"/>
    <property type="match status" value="1"/>
</dbReference>
<sequence length="334" mass="37788">MTRPLHLLPLAFLLAACQAAVPPSQSLGRDQVLAIQQRIDQRYPEQPEDERKALLQQVLTAIDNMLFVEGGTFEMGDFGWIDGYDWTNMCEWPCGQPREELFKITYKADTIPLHKVRLDSFYLSKYHTTYGENDRYRRLNGIPLYGSELSELQRKVGLLRPRRLSDPKAFLPDLPAGTNGWQDAKGYCLWLGELSGLPVDLPTEAQYEYAARSRGRYVVYATDNGSINEGRNINDKSRIQPVGSFPPNPLGLYEMGANVASWVNDWYAADYYEHSPVDNPQGPETGTYKVIRGSDAYSSRDLAMTTWRHHSDPNEGGSTTSIRCAIQQSTPLRQ</sequence>
<dbReference type="GO" id="GO:0120147">
    <property type="term" value="F:formylglycine-generating oxidase activity"/>
    <property type="evidence" value="ECO:0007669"/>
    <property type="project" value="TreeGrafter"/>
</dbReference>
<protein>
    <submittedName>
        <fullName evidence="3">Serine/threonine-protein kinase Pkn1</fullName>
        <ecNumber evidence="3">2.7.11.1</ecNumber>
    </submittedName>
</protein>
<gene>
    <name evidence="3" type="primary">pkn1_2</name>
    <name evidence="3" type="ORF">PSEWESI4_04885</name>
</gene>
<evidence type="ECO:0000256" key="1">
    <source>
        <dbReference type="SAM" id="SignalP"/>
    </source>
</evidence>
<keyword evidence="3" id="KW-0808">Transferase</keyword>
<dbReference type="PROSITE" id="PS51257">
    <property type="entry name" value="PROKAR_LIPOPROTEIN"/>
    <property type="match status" value="1"/>
</dbReference>
<keyword evidence="1" id="KW-0732">Signal</keyword>
<dbReference type="SUPFAM" id="SSF56436">
    <property type="entry name" value="C-type lectin-like"/>
    <property type="match status" value="1"/>
</dbReference>
<dbReference type="PANTHER" id="PTHR23150:SF19">
    <property type="entry name" value="FORMYLGLYCINE-GENERATING ENZYME"/>
    <property type="match status" value="1"/>
</dbReference>
<comment type="caution">
    <text evidence="3">The sequence shown here is derived from an EMBL/GenBank/DDBJ whole genome shotgun (WGS) entry which is preliminary data.</text>
</comment>
<dbReference type="InterPro" id="IPR016187">
    <property type="entry name" value="CTDL_fold"/>
</dbReference>
<organism evidence="3 4">
    <name type="scientific">Zestomonas carbonaria</name>
    <dbReference type="NCBI Taxonomy" id="2762745"/>
    <lineage>
        <taxon>Bacteria</taxon>
        <taxon>Pseudomonadati</taxon>
        <taxon>Pseudomonadota</taxon>
        <taxon>Gammaproteobacteria</taxon>
        <taxon>Pseudomonadales</taxon>
        <taxon>Pseudomonadaceae</taxon>
        <taxon>Zestomonas</taxon>
    </lineage>
</organism>
<keyword evidence="4" id="KW-1185">Reference proteome</keyword>
<feature type="signal peptide" evidence="1">
    <location>
        <begin position="1"/>
        <end position="19"/>
    </location>
</feature>
<dbReference type="InterPro" id="IPR042095">
    <property type="entry name" value="SUMF_sf"/>
</dbReference>
<dbReference type="RefSeq" id="WP_187673870.1">
    <property type="nucleotide sequence ID" value="NZ_CAJFCI010000096.1"/>
</dbReference>
<name>A0A7U7ICG1_9GAMM</name>
<evidence type="ECO:0000259" key="2">
    <source>
        <dbReference type="Pfam" id="PF03781"/>
    </source>
</evidence>
<dbReference type="InterPro" id="IPR051043">
    <property type="entry name" value="Sulfatase_Mod_Factor_Kinase"/>
</dbReference>
<dbReference type="Proteomes" id="UP000583387">
    <property type="component" value="Unassembled WGS sequence"/>
</dbReference>
<dbReference type="PANTHER" id="PTHR23150">
    <property type="entry name" value="SULFATASE MODIFYING FACTOR 1, 2"/>
    <property type="match status" value="1"/>
</dbReference>
<accession>A0A7U7ICG1</accession>
<evidence type="ECO:0000313" key="4">
    <source>
        <dbReference type="Proteomes" id="UP000583387"/>
    </source>
</evidence>
<dbReference type="GO" id="GO:0004674">
    <property type="term" value="F:protein serine/threonine kinase activity"/>
    <property type="evidence" value="ECO:0007669"/>
    <property type="project" value="UniProtKB-EC"/>
</dbReference>
<proteinExistence type="predicted"/>
<dbReference type="EMBL" id="CAJFCI010000096">
    <property type="protein sequence ID" value="CAD5110562.1"/>
    <property type="molecule type" value="Genomic_DNA"/>
</dbReference>
<dbReference type="Gene3D" id="3.90.1580.10">
    <property type="entry name" value="paralog of FGE (formylglycine-generating enzyme)"/>
    <property type="match status" value="1"/>
</dbReference>
<dbReference type="InterPro" id="IPR005532">
    <property type="entry name" value="SUMF_dom"/>
</dbReference>
<dbReference type="AlphaFoldDB" id="A0A7U7ICG1"/>
<evidence type="ECO:0000313" key="3">
    <source>
        <dbReference type="EMBL" id="CAD5110562.1"/>
    </source>
</evidence>
<dbReference type="EC" id="2.7.11.1" evidence="3"/>
<feature type="chain" id="PRO_5031431101" evidence="1">
    <location>
        <begin position="20"/>
        <end position="334"/>
    </location>
</feature>
<reference evidence="3 4" key="1">
    <citation type="submission" date="2020-08" db="EMBL/GenBank/DDBJ databases">
        <authorList>
            <person name="Criscuolo A."/>
        </authorList>
    </citation>
    <scope>NUCLEOTIDE SEQUENCE [LARGE SCALE GENOMIC DNA]</scope>
    <source>
        <strain evidence="3">CIP111764</strain>
    </source>
</reference>